<dbReference type="AlphaFoldDB" id="A0AAW2LKE4"/>
<dbReference type="InterPro" id="IPR002885">
    <property type="entry name" value="PPR_rpt"/>
</dbReference>
<accession>A0AAW2LKE4</accession>
<dbReference type="Gene3D" id="1.25.40.10">
    <property type="entry name" value="Tetratricopeptide repeat domain"/>
    <property type="match status" value="1"/>
</dbReference>
<evidence type="ECO:0000256" key="3">
    <source>
        <dbReference type="PROSITE-ProRule" id="PRU00708"/>
    </source>
</evidence>
<evidence type="ECO:0000256" key="1">
    <source>
        <dbReference type="ARBA" id="ARBA00007626"/>
    </source>
</evidence>
<dbReference type="PANTHER" id="PTHR47936:SF5">
    <property type="entry name" value="PENTACOTRIPEPTIDE-REPEAT REGION OF PRORP DOMAIN-CONTAINING PROTEIN"/>
    <property type="match status" value="1"/>
</dbReference>
<gene>
    <name evidence="4" type="ORF">Sangu_2047200</name>
</gene>
<reference evidence="4" key="2">
    <citation type="journal article" date="2024" name="Plant">
        <title>Genomic evolution and insights into agronomic trait innovations of Sesamum species.</title>
        <authorList>
            <person name="Miao H."/>
            <person name="Wang L."/>
            <person name="Qu L."/>
            <person name="Liu H."/>
            <person name="Sun Y."/>
            <person name="Le M."/>
            <person name="Wang Q."/>
            <person name="Wei S."/>
            <person name="Zheng Y."/>
            <person name="Lin W."/>
            <person name="Duan Y."/>
            <person name="Cao H."/>
            <person name="Xiong S."/>
            <person name="Wang X."/>
            <person name="Wei L."/>
            <person name="Li C."/>
            <person name="Ma Q."/>
            <person name="Ju M."/>
            <person name="Zhao R."/>
            <person name="Li G."/>
            <person name="Mu C."/>
            <person name="Tian Q."/>
            <person name="Mei H."/>
            <person name="Zhang T."/>
            <person name="Gao T."/>
            <person name="Zhang H."/>
        </authorList>
    </citation>
    <scope>NUCLEOTIDE SEQUENCE</scope>
    <source>
        <strain evidence="4">G01</strain>
    </source>
</reference>
<dbReference type="GO" id="GO:0031930">
    <property type="term" value="P:mitochondria-nucleus signaling pathway"/>
    <property type="evidence" value="ECO:0007669"/>
    <property type="project" value="TreeGrafter"/>
</dbReference>
<dbReference type="PROSITE" id="PS51375">
    <property type="entry name" value="PPR"/>
    <property type="match status" value="1"/>
</dbReference>
<dbReference type="InterPro" id="IPR011990">
    <property type="entry name" value="TPR-like_helical_dom_sf"/>
</dbReference>
<dbReference type="EMBL" id="JACGWK010000013">
    <property type="protein sequence ID" value="KAL0318910.1"/>
    <property type="molecule type" value="Genomic_DNA"/>
</dbReference>
<dbReference type="NCBIfam" id="TIGR00756">
    <property type="entry name" value="PPR"/>
    <property type="match status" value="1"/>
</dbReference>
<dbReference type="PANTHER" id="PTHR47936">
    <property type="entry name" value="PPR_LONG DOMAIN-CONTAINING PROTEIN"/>
    <property type="match status" value="1"/>
</dbReference>
<protein>
    <submittedName>
        <fullName evidence="4">Pentatricopeptide repeat-containing protein, mitochondrial</fullName>
    </submittedName>
</protein>
<comment type="similarity">
    <text evidence="1">Belongs to the PPR family. P subfamily.</text>
</comment>
<reference evidence="4" key="1">
    <citation type="submission" date="2020-06" db="EMBL/GenBank/DDBJ databases">
        <authorList>
            <person name="Li T."/>
            <person name="Hu X."/>
            <person name="Zhang T."/>
            <person name="Song X."/>
            <person name="Zhang H."/>
            <person name="Dai N."/>
            <person name="Sheng W."/>
            <person name="Hou X."/>
            <person name="Wei L."/>
        </authorList>
    </citation>
    <scope>NUCLEOTIDE SEQUENCE</scope>
    <source>
        <strain evidence="4">G01</strain>
        <tissue evidence="4">Leaf</tissue>
    </source>
</reference>
<feature type="repeat" description="PPR" evidence="3">
    <location>
        <begin position="123"/>
        <end position="157"/>
    </location>
</feature>
<keyword evidence="2" id="KW-0677">Repeat</keyword>
<sequence length="190" mass="21520">MAISLLSKCPSWGRKGTSTQDLAINGSLGLAQVHYEQSVVSLCRRLRTLFLQKPTSATAVETSSGEKRIQNLANQFKKKSNFRPFRGQRLVYKTTVRRLAKGGHFSYIHEILDHQKVYPDIKDEHFTARLICLYGKAKMLDHALQLFDEMPELNCPRTVLSLNALMAACFPPKASIKLLSCSKNYLVNYQ</sequence>
<evidence type="ECO:0000313" key="4">
    <source>
        <dbReference type="EMBL" id="KAL0318910.1"/>
    </source>
</evidence>
<evidence type="ECO:0000256" key="2">
    <source>
        <dbReference type="ARBA" id="ARBA00022737"/>
    </source>
</evidence>
<dbReference type="GO" id="GO:0009507">
    <property type="term" value="C:chloroplast"/>
    <property type="evidence" value="ECO:0007669"/>
    <property type="project" value="TreeGrafter"/>
</dbReference>
<proteinExistence type="inferred from homology"/>
<organism evidence="4">
    <name type="scientific">Sesamum angustifolium</name>
    <dbReference type="NCBI Taxonomy" id="2727405"/>
    <lineage>
        <taxon>Eukaryota</taxon>
        <taxon>Viridiplantae</taxon>
        <taxon>Streptophyta</taxon>
        <taxon>Embryophyta</taxon>
        <taxon>Tracheophyta</taxon>
        <taxon>Spermatophyta</taxon>
        <taxon>Magnoliopsida</taxon>
        <taxon>eudicotyledons</taxon>
        <taxon>Gunneridae</taxon>
        <taxon>Pentapetalae</taxon>
        <taxon>asterids</taxon>
        <taxon>lamiids</taxon>
        <taxon>Lamiales</taxon>
        <taxon>Pedaliaceae</taxon>
        <taxon>Sesamum</taxon>
    </lineage>
</organism>
<name>A0AAW2LKE4_9LAMI</name>
<comment type="caution">
    <text evidence="4">The sequence shown here is derived from an EMBL/GenBank/DDBJ whole genome shotgun (WGS) entry which is preliminary data.</text>
</comment>
<dbReference type="GO" id="GO:0010019">
    <property type="term" value="P:chloroplast-nucleus signaling pathway"/>
    <property type="evidence" value="ECO:0007669"/>
    <property type="project" value="TreeGrafter"/>
</dbReference>